<feature type="domain" description="Sacsin/Nov" evidence="1">
    <location>
        <begin position="526"/>
        <end position="758"/>
    </location>
</feature>
<dbReference type="GO" id="GO:0030544">
    <property type="term" value="F:Hsp70 protein binding"/>
    <property type="evidence" value="ECO:0007669"/>
    <property type="project" value="TreeGrafter"/>
</dbReference>
<dbReference type="EMBL" id="JAGGNH010000009">
    <property type="protein sequence ID" value="KAJ0963933.1"/>
    <property type="molecule type" value="Genomic_DNA"/>
</dbReference>
<dbReference type="OrthoDB" id="1262810at2759"/>
<dbReference type="NCBIfam" id="NF047352">
    <property type="entry name" value="P_loop_sacsin"/>
    <property type="match status" value="1"/>
</dbReference>
<reference evidence="2" key="2">
    <citation type="journal article" date="2022" name="Hortic Res">
        <title>The genome of Dioscorea zingiberensis sheds light on the biosynthesis, origin and evolution of the medicinally important diosgenin saponins.</title>
        <authorList>
            <person name="Li Y."/>
            <person name="Tan C."/>
            <person name="Li Z."/>
            <person name="Guo J."/>
            <person name="Li S."/>
            <person name="Chen X."/>
            <person name="Wang C."/>
            <person name="Dai X."/>
            <person name="Yang H."/>
            <person name="Song W."/>
            <person name="Hou L."/>
            <person name="Xu J."/>
            <person name="Tong Z."/>
            <person name="Xu A."/>
            <person name="Yuan X."/>
            <person name="Wang W."/>
            <person name="Yang Q."/>
            <person name="Chen L."/>
            <person name="Sun Z."/>
            <person name="Wang K."/>
            <person name="Pan B."/>
            <person name="Chen J."/>
            <person name="Bao Y."/>
            <person name="Liu F."/>
            <person name="Qi X."/>
            <person name="Gang D.R."/>
            <person name="Wen J."/>
            <person name="Li J."/>
        </authorList>
    </citation>
    <scope>NUCLEOTIDE SEQUENCE</scope>
    <source>
        <strain evidence="2">Dzin_1.0</strain>
    </source>
</reference>
<dbReference type="SUPFAM" id="SSF55874">
    <property type="entry name" value="ATPase domain of HSP90 chaperone/DNA topoisomerase II/histidine kinase"/>
    <property type="match status" value="1"/>
</dbReference>
<protein>
    <recommendedName>
        <fullName evidence="1">Sacsin/Nov domain-containing protein</fullName>
    </recommendedName>
</protein>
<dbReference type="PANTHER" id="PTHR15600">
    <property type="entry name" value="SACSIN"/>
    <property type="match status" value="1"/>
</dbReference>
<dbReference type="InterPro" id="IPR058210">
    <property type="entry name" value="SACS/Nov_dom"/>
</dbReference>
<evidence type="ECO:0000313" key="3">
    <source>
        <dbReference type="Proteomes" id="UP001085076"/>
    </source>
</evidence>
<dbReference type="Proteomes" id="UP001085076">
    <property type="component" value="Miscellaneous, Linkage group lg09"/>
</dbReference>
<evidence type="ECO:0000259" key="1">
    <source>
        <dbReference type="Pfam" id="PF25794"/>
    </source>
</evidence>
<name>A0A9D5H5H1_9LILI</name>
<proteinExistence type="predicted"/>
<keyword evidence="3" id="KW-1185">Reference proteome</keyword>
<dbReference type="PANTHER" id="PTHR15600:SF42">
    <property type="entry name" value="SACSIN"/>
    <property type="match status" value="1"/>
</dbReference>
<reference evidence="2" key="1">
    <citation type="submission" date="2021-03" db="EMBL/GenBank/DDBJ databases">
        <authorList>
            <person name="Li Z."/>
            <person name="Yang C."/>
        </authorList>
    </citation>
    <scope>NUCLEOTIDE SEQUENCE</scope>
    <source>
        <strain evidence="2">Dzin_1.0</strain>
        <tissue evidence="2">Leaf</tissue>
    </source>
</reference>
<dbReference type="InterPro" id="IPR036890">
    <property type="entry name" value="HATPase_C_sf"/>
</dbReference>
<sequence>MNFSFALLQLRRLSVKFYGIERIQMTTFYKKNILNRLGELQPQVRDGVMQSILQDLPQLAVEDSSFKEYLRITKFVPVTNGSLESPQSLYDPRVEELYALLEESDYFPCGPFQEEHILDMLLLLGLRTSVSADTIIQSARQIESLIRKDQTKAYLRGKVLLSYLEVNASKWSYNPSNAGQRLVSTMFSKVATARKRHDTSLEADLHRFWNELKMICWCPVVVDAPHPALPWPSVSSLVAPPKLVRLQGDMWLVSASTRLLAGECSSCLSVCLGWSSPPGGSILAAQLLELGKDNEVVTDQLLRQELALEMPRIYNLLTNMICSDEMDIVKAVLVGCRWIWVGEGFATVNEVVLNGHLHLAPYMRVIPVDLAVFKALFLELGVKEYLRPVDYADILSRMAIRKALNPLDGEEIRAAILVVQHLAEVQFQDLPTEIYLPDTSSRLFLTTDLVFNDAPWLFDIGECAFRDMPNSSLNSATTVHKFVHSNISNDVAERLGVRSLRRLLLAESSDSMNLSLSGVAEAFGQHEALTTRLKHIVEMYADGPGILFELVQNAEDARASEVVFLLDKTHYGTSSILSPEMAEWQGPALYCYNNSIFSSQDLYAISRIGQDSKLEKPFSIGRFGLGFNCVYHFTDIPGFVSGENIVIFDPHASYLPGISPSHPGLRIRFVGRRILEQFPDQFTPFLHFGCNLQHSFPGTLFRFPLRNEVTASRSQIKREKYTPVDVESLFSSFSEVVSEALLFLRNVKRISIFVKDGSGHDMQLIHHVSRKNIIGLPQQPDSLHPMLSFVHGNQQNSMDRDQFLDKLSKTMDNDLPWYCQKVAVVERNPLNHRTHFWVTSECIGGGHAYNKALALGKRSQNFIPWASVAAYLHSIDTKNSEELCNSMSKEEDIDSIQFQLPVDSEFNREEFEGRAFCFLPLPINTRLPAHVNAHFELSSNRRDIWFGNDMSGGGRVRSECNICLLEDVIAPAYGHLLAVLAEEIGPCNLFFSLWPTDVKMEPWAAMVRKVYSSIIDLQFPVLYTKARGGKWITTRQAIFPDFTFPKIPGGMPIIAFSKPSIIKVDLLIRRKREFKSKAAIITTLEYSLSDINGSKHSANLQGLPLLPLANGLFTTFSKQGEGDRIFVACQKEYDLLKDSIPHLLLDCSIADEIFKKLHDLAHSGESNLSLLTSHALAELLPRILPSEWQHAKQVSWSPGHLGQPSLEWMGLLWSYLKESCTDLSIFFNWPILPVGNDFLLQLVENSNVIRDDGWSENMVSLLQKLGCFFLRSDLPIDHPQLTNYVQDATASGILNAIGAVAHQVQDTNKLFLNASRGELHELRSFIFQSKWFSGSQINSQHTNIIRILPIFESYGKRELIHLGNSTKWLKPVGVNDDLLDGNFIQTESEREKSILKGYLGICELSKAEFYKDYVLNRMSDFLSHSSLLSSILLDVKLLVEEDPTMQNALSETSFVLTANGSWQHPSRAICFRVPGLQNLLYKEVFFPCGKFLNVEILDTLGSLGLRRTLGFTGLLDSAQSIFMMHNLGNMDALSYGQKLLAYMNALGCKLDSEENRKRTSSILLENDGRSDDVDLQLKNHECRPCACDQGLVSCLSDFAYDMPEDEFWLKIRTIAWCPVSISPPIEGIPWFTSDHHIAPPNITRPKSQMWTVSSKMRILNGECCSTYLQYKLGWMDPPNMAVLCSQLVELSKSYGQLKLLSEQEPLIYSAVEREIPQLYSKLQKFVGTDDFKDLKKALDGIPWVWVGDNFVLAEALAFDSPVKYHPYLYVVPSELSEFRVLLSELGVKLTFDTSDYLHVLQHLQHDLKGEQLTAEQLNFVHCVLEAFSESSSEINASDAVLNSILIPDSSGVLRCVLDLVYNDAPWMDNGKLAEKYFVHPCISDDLAKKLGEFQGSSLTVVLEGAALSMEEICGFQQSPPWKIQGNVLNYGLGLISSYFICDFLTIISSGYFYMFDPLGLALAASSSTGPSAKSFSLLGTDLTQRFRDQFIPMLIDKETQLASSDSTIIRMPLSSKLMNELETGCDRVRKIFDRFIHQASATLLFLKSVLQYLAYNLTPVAGIAARISQNGQPMSAHLIGCPF</sequence>
<dbReference type="Pfam" id="PF25794">
    <property type="entry name" value="SACS"/>
    <property type="match status" value="2"/>
</dbReference>
<gene>
    <name evidence="2" type="ORF">J5N97_029055</name>
</gene>
<organism evidence="2 3">
    <name type="scientific">Dioscorea zingiberensis</name>
    <dbReference type="NCBI Taxonomy" id="325984"/>
    <lineage>
        <taxon>Eukaryota</taxon>
        <taxon>Viridiplantae</taxon>
        <taxon>Streptophyta</taxon>
        <taxon>Embryophyta</taxon>
        <taxon>Tracheophyta</taxon>
        <taxon>Spermatophyta</taxon>
        <taxon>Magnoliopsida</taxon>
        <taxon>Liliopsida</taxon>
        <taxon>Dioscoreales</taxon>
        <taxon>Dioscoreaceae</taxon>
        <taxon>Dioscorea</taxon>
    </lineage>
</organism>
<comment type="caution">
    <text evidence="2">The sequence shown here is derived from an EMBL/GenBank/DDBJ whole genome shotgun (WGS) entry which is preliminary data.</text>
</comment>
<feature type="domain" description="Sacsin/Nov" evidence="1">
    <location>
        <begin position="1885"/>
        <end position="2051"/>
    </location>
</feature>
<evidence type="ECO:0000313" key="2">
    <source>
        <dbReference type="EMBL" id="KAJ0963933.1"/>
    </source>
</evidence>
<dbReference type="InterPro" id="IPR052972">
    <property type="entry name" value="Sacsin_chaperone_reg"/>
</dbReference>
<accession>A0A9D5H5H1</accession>